<name>A0A392U4P6_9FABA</name>
<accession>A0A392U4P6</accession>
<dbReference type="EMBL" id="LXQA010735914">
    <property type="protein sequence ID" value="MCI68399.1"/>
    <property type="molecule type" value="Genomic_DNA"/>
</dbReference>
<sequence>MQQEKGQLQKNDQ</sequence>
<keyword evidence="2" id="KW-1185">Reference proteome</keyword>
<evidence type="ECO:0000313" key="1">
    <source>
        <dbReference type="EMBL" id="MCI68399.1"/>
    </source>
</evidence>
<evidence type="ECO:0000313" key="2">
    <source>
        <dbReference type="Proteomes" id="UP000265520"/>
    </source>
</evidence>
<protein>
    <submittedName>
        <fullName evidence="1">Uncharacterized protein</fullName>
    </submittedName>
</protein>
<organism evidence="1 2">
    <name type="scientific">Trifolium medium</name>
    <dbReference type="NCBI Taxonomy" id="97028"/>
    <lineage>
        <taxon>Eukaryota</taxon>
        <taxon>Viridiplantae</taxon>
        <taxon>Streptophyta</taxon>
        <taxon>Embryophyta</taxon>
        <taxon>Tracheophyta</taxon>
        <taxon>Spermatophyta</taxon>
        <taxon>Magnoliopsida</taxon>
        <taxon>eudicotyledons</taxon>
        <taxon>Gunneridae</taxon>
        <taxon>Pentapetalae</taxon>
        <taxon>rosids</taxon>
        <taxon>fabids</taxon>
        <taxon>Fabales</taxon>
        <taxon>Fabaceae</taxon>
        <taxon>Papilionoideae</taxon>
        <taxon>50 kb inversion clade</taxon>
        <taxon>NPAAA clade</taxon>
        <taxon>Hologalegina</taxon>
        <taxon>IRL clade</taxon>
        <taxon>Trifolieae</taxon>
        <taxon>Trifolium</taxon>
    </lineage>
</organism>
<dbReference type="Proteomes" id="UP000265520">
    <property type="component" value="Unassembled WGS sequence"/>
</dbReference>
<proteinExistence type="predicted"/>
<feature type="non-terminal residue" evidence="1">
    <location>
        <position position="13"/>
    </location>
</feature>
<reference evidence="1 2" key="1">
    <citation type="journal article" date="2018" name="Front. Plant Sci.">
        <title>Red Clover (Trifolium pratense) and Zigzag Clover (T. medium) - A Picture of Genomic Similarities and Differences.</title>
        <authorList>
            <person name="Dluhosova J."/>
            <person name="Istvanek J."/>
            <person name="Nedelnik J."/>
            <person name="Repkova J."/>
        </authorList>
    </citation>
    <scope>NUCLEOTIDE SEQUENCE [LARGE SCALE GENOMIC DNA]</scope>
    <source>
        <strain evidence="2">cv. 10/8</strain>
        <tissue evidence="1">Leaf</tissue>
    </source>
</reference>
<comment type="caution">
    <text evidence="1">The sequence shown here is derived from an EMBL/GenBank/DDBJ whole genome shotgun (WGS) entry which is preliminary data.</text>
</comment>